<dbReference type="Proteomes" id="UP000476055">
    <property type="component" value="Unassembled WGS sequence"/>
</dbReference>
<reference evidence="1 2" key="1">
    <citation type="submission" date="2019-08" db="EMBL/GenBank/DDBJ databases">
        <title>In-depth cultivation of the pig gut microbiome towards novel bacterial diversity and tailored functional studies.</title>
        <authorList>
            <person name="Wylensek D."/>
            <person name="Hitch T.C.A."/>
            <person name="Clavel T."/>
        </authorList>
    </citation>
    <scope>NUCLEOTIDE SEQUENCE [LARGE SCALE GENOMIC DNA]</scope>
    <source>
        <strain evidence="1 2">WCA3-601-WT-6H</strain>
    </source>
</reference>
<proteinExistence type="predicted"/>
<sequence>MKRYEKPVLVESDILVESVFAGSGDEEIGDQGKRKCRNGRTSFNPGADKCQRCLGGNYIQDIVGKSCPEGL</sequence>
<accession>A0A6L5YJC9</accession>
<gene>
    <name evidence="1" type="ORF">FYJ59_09755</name>
</gene>
<keyword evidence="2" id="KW-1185">Reference proteome</keyword>
<evidence type="ECO:0000313" key="1">
    <source>
        <dbReference type="EMBL" id="MST58514.1"/>
    </source>
</evidence>
<dbReference type="EMBL" id="VUMU01000012">
    <property type="protein sequence ID" value="MST58514.1"/>
    <property type="molecule type" value="Genomic_DNA"/>
</dbReference>
<name>A0A6L5YJC9_9FIRM</name>
<evidence type="ECO:0000313" key="2">
    <source>
        <dbReference type="Proteomes" id="UP000476055"/>
    </source>
</evidence>
<dbReference type="RefSeq" id="WP_154496668.1">
    <property type="nucleotide sequence ID" value="NZ_VUMU01000012.1"/>
</dbReference>
<dbReference type="AlphaFoldDB" id="A0A6L5YJC9"/>
<organism evidence="1 2">
    <name type="scientific">Waltera intestinalis</name>
    <dbReference type="NCBI Taxonomy" id="2606635"/>
    <lineage>
        <taxon>Bacteria</taxon>
        <taxon>Bacillati</taxon>
        <taxon>Bacillota</taxon>
        <taxon>Clostridia</taxon>
        <taxon>Lachnospirales</taxon>
        <taxon>Lachnospiraceae</taxon>
        <taxon>Waltera</taxon>
    </lineage>
</organism>
<comment type="caution">
    <text evidence="1">The sequence shown here is derived from an EMBL/GenBank/DDBJ whole genome shotgun (WGS) entry which is preliminary data.</text>
</comment>
<protein>
    <submittedName>
        <fullName evidence="1">Uncharacterized protein</fullName>
    </submittedName>
</protein>